<dbReference type="InterPro" id="IPR013783">
    <property type="entry name" value="Ig-like_fold"/>
</dbReference>
<dbReference type="Pfam" id="PF07686">
    <property type="entry name" value="V-set"/>
    <property type="match status" value="1"/>
</dbReference>
<organism evidence="6">
    <name type="scientific">Xenopus tropicalis</name>
    <name type="common">Western clawed frog</name>
    <name type="synonym">Silurana tropicalis</name>
    <dbReference type="NCBI Taxonomy" id="8364"/>
    <lineage>
        <taxon>Eukaryota</taxon>
        <taxon>Metazoa</taxon>
        <taxon>Chordata</taxon>
        <taxon>Craniata</taxon>
        <taxon>Vertebrata</taxon>
        <taxon>Euteleostomi</taxon>
        <taxon>Amphibia</taxon>
        <taxon>Batrachia</taxon>
        <taxon>Anura</taxon>
        <taxon>Pipoidea</taxon>
        <taxon>Pipidae</taxon>
        <taxon>Xenopodinae</taxon>
        <taxon>Xenopus</taxon>
        <taxon>Silurana</taxon>
    </lineage>
</organism>
<dbReference type="InterPro" id="IPR036179">
    <property type="entry name" value="Ig-like_dom_sf"/>
</dbReference>
<dbReference type="PANTHER" id="PTHR23266">
    <property type="entry name" value="IMMUNOGLOBULIN HEAVY CHAIN"/>
    <property type="match status" value="1"/>
</dbReference>
<evidence type="ECO:0000256" key="3">
    <source>
        <dbReference type="ARBA" id="ARBA00043265"/>
    </source>
</evidence>
<evidence type="ECO:0000256" key="2">
    <source>
        <dbReference type="ARBA" id="ARBA00023130"/>
    </source>
</evidence>
<name>A0A803K6F3_XENTR</name>
<dbReference type="SMART" id="SM00409">
    <property type="entry name" value="IG"/>
    <property type="match status" value="1"/>
</dbReference>
<dbReference type="GO" id="GO:0019814">
    <property type="term" value="C:immunoglobulin complex"/>
    <property type="evidence" value="ECO:0007669"/>
    <property type="project" value="UniProtKB-KW"/>
</dbReference>
<reference evidence="6" key="2">
    <citation type="submission" date="2021-03" db="UniProtKB">
        <authorList>
            <consortium name="Ensembl"/>
        </authorList>
    </citation>
    <scope>IDENTIFICATION</scope>
</reference>
<keyword evidence="4" id="KW-0732">Signal</keyword>
<dbReference type="GO" id="GO:0005576">
    <property type="term" value="C:extracellular region"/>
    <property type="evidence" value="ECO:0007669"/>
    <property type="project" value="UniProtKB-ARBA"/>
</dbReference>
<keyword evidence="1" id="KW-0391">Immunity</keyword>
<dbReference type="GO" id="GO:0002250">
    <property type="term" value="P:adaptive immune response"/>
    <property type="evidence" value="ECO:0007669"/>
    <property type="project" value="UniProtKB-KW"/>
</dbReference>
<dbReference type="SUPFAM" id="SSF48726">
    <property type="entry name" value="Immunoglobulin"/>
    <property type="match status" value="1"/>
</dbReference>
<dbReference type="AlphaFoldDB" id="A0A803K6F3"/>
<keyword evidence="3" id="KW-1280">Immunoglobulin</keyword>
<keyword evidence="2" id="KW-1064">Adaptive immunity</keyword>
<dbReference type="Ensembl" id="ENSXETT00000108746">
    <property type="protein sequence ID" value="ENSXETP00000115946"/>
    <property type="gene ID" value="ENSXETG00000048010"/>
</dbReference>
<protein>
    <recommendedName>
        <fullName evidence="5">Ig-like domain-containing protein</fullName>
    </recommendedName>
</protein>
<dbReference type="SMART" id="SM00406">
    <property type="entry name" value="IGv"/>
    <property type="match status" value="1"/>
</dbReference>
<feature type="domain" description="Ig-like" evidence="5">
    <location>
        <begin position="17"/>
        <end position="114"/>
    </location>
</feature>
<evidence type="ECO:0000259" key="5">
    <source>
        <dbReference type="PROSITE" id="PS50835"/>
    </source>
</evidence>
<dbReference type="InterPro" id="IPR007110">
    <property type="entry name" value="Ig-like_dom"/>
</dbReference>
<evidence type="ECO:0000313" key="6">
    <source>
        <dbReference type="Ensembl" id="ENSXETP00000115946"/>
    </source>
</evidence>
<feature type="chain" id="PRO_5031200076" description="Ig-like domain-containing protein" evidence="4">
    <location>
        <begin position="18"/>
        <end position="149"/>
    </location>
</feature>
<dbReference type="PROSITE" id="PS50835">
    <property type="entry name" value="IG_LIKE"/>
    <property type="match status" value="1"/>
</dbReference>
<reference evidence="6" key="1">
    <citation type="journal article" date="2010" name="Science">
        <title>The genome of the Western clawed frog Xenopus tropicalis.</title>
        <authorList>
            <person name="Hellsten U."/>
            <person name="Harland R.M."/>
            <person name="Gilchrist M.J."/>
            <person name="Hendrix D."/>
            <person name="Jurka J."/>
            <person name="Kapitonov V."/>
            <person name="Ovcharenko I."/>
            <person name="Putnam N.H."/>
            <person name="Shu S."/>
            <person name="Taher L."/>
            <person name="Blitz I.L."/>
            <person name="Blumberg B."/>
            <person name="Dichmann D.S."/>
            <person name="Dubchak I."/>
            <person name="Amaya E."/>
            <person name="Detter J.C."/>
            <person name="Fletcher R."/>
            <person name="Gerhard D.S."/>
            <person name="Goodstein D."/>
            <person name="Graves T."/>
            <person name="Grigoriev I.V."/>
            <person name="Grimwood J."/>
            <person name="Kawashima T."/>
            <person name="Lindquist E."/>
            <person name="Lucas S.M."/>
            <person name="Mead P.E."/>
            <person name="Mitros T."/>
            <person name="Ogino H."/>
            <person name="Ohta Y."/>
            <person name="Poliakov A.V."/>
            <person name="Pollet N."/>
            <person name="Robert J."/>
            <person name="Salamov A."/>
            <person name="Sater A.K."/>
            <person name="Schmutz J."/>
            <person name="Terry A."/>
            <person name="Vize P.D."/>
            <person name="Warren W.C."/>
            <person name="Wells D."/>
            <person name="Wills A."/>
            <person name="Wilson R.K."/>
            <person name="Zimmerman L.B."/>
            <person name="Zorn A.M."/>
            <person name="Grainger R."/>
            <person name="Grammer T."/>
            <person name="Khokha M.K."/>
            <person name="Richardson P.M."/>
            <person name="Rokhsar D.S."/>
        </authorList>
    </citation>
    <scope>NUCLEOTIDE SEQUENCE [LARGE SCALE GENOMIC DNA]</scope>
    <source>
        <strain evidence="6">Nigerian</strain>
    </source>
</reference>
<accession>A0A803K6F3</accession>
<dbReference type="Gene3D" id="2.60.40.10">
    <property type="entry name" value="Immunoglobulins"/>
    <property type="match status" value="1"/>
</dbReference>
<proteinExistence type="predicted"/>
<sequence>MIVLIGSLLFFSLEVMSDVEMVQQKSKTAKYGEYVKLWCAASGYKFTDYNLAWLKHVPGKEILYIGYINPHSGGTWYPVSLRGGKFTITANNAESTWYLYIDNADFEDSAVYYCAREAHCEYQSSAHTHIFSALFSQCSGSSLLALQYF</sequence>
<dbReference type="GeneTree" id="ENSGT01150000286938"/>
<dbReference type="InterPro" id="IPR013106">
    <property type="entry name" value="Ig_V-set"/>
</dbReference>
<dbReference type="InterPro" id="IPR003599">
    <property type="entry name" value="Ig_sub"/>
</dbReference>
<evidence type="ECO:0000256" key="4">
    <source>
        <dbReference type="SAM" id="SignalP"/>
    </source>
</evidence>
<dbReference type="InterPro" id="IPR050199">
    <property type="entry name" value="IgHV"/>
</dbReference>
<feature type="signal peptide" evidence="4">
    <location>
        <begin position="1"/>
        <end position="17"/>
    </location>
</feature>
<evidence type="ECO:0000256" key="1">
    <source>
        <dbReference type="ARBA" id="ARBA00022859"/>
    </source>
</evidence>
<dbReference type="InParanoid" id="A0A803K6F3"/>